<dbReference type="Proteomes" id="UP000319103">
    <property type="component" value="Unassembled WGS sequence"/>
</dbReference>
<protein>
    <submittedName>
        <fullName evidence="2">NIPSNAP family protein</fullName>
    </submittedName>
</protein>
<evidence type="ECO:0000313" key="3">
    <source>
        <dbReference type="Proteomes" id="UP000319103"/>
    </source>
</evidence>
<dbReference type="SUPFAM" id="SSF54909">
    <property type="entry name" value="Dimeric alpha+beta barrel"/>
    <property type="match status" value="1"/>
</dbReference>
<feature type="domain" description="NIPSNAP" evidence="1">
    <location>
        <begin position="5"/>
        <end position="93"/>
    </location>
</feature>
<dbReference type="Pfam" id="PF07978">
    <property type="entry name" value="NIPSNAP"/>
    <property type="match status" value="1"/>
</dbReference>
<accession>A0A540VXH1</accession>
<keyword evidence="3" id="KW-1185">Reference proteome</keyword>
<dbReference type="OrthoDB" id="9809695at2"/>
<comment type="caution">
    <text evidence="2">The sequence shown here is derived from an EMBL/GenBank/DDBJ whole genome shotgun (WGS) entry which is preliminary data.</text>
</comment>
<name>A0A540VXH1_9ACTN</name>
<dbReference type="InterPro" id="IPR011008">
    <property type="entry name" value="Dimeric_a/b-barrel"/>
</dbReference>
<dbReference type="Gene3D" id="3.30.70.100">
    <property type="match status" value="1"/>
</dbReference>
<sequence>MSLLEIRLFTVQPGTREEFDRVSREETIPMMRRWGINVIAFGPALNTEDGYYLIRSFPSEEQRVCVQEAFYASAEWEDNYDKKITEMIADYHTAVAPLTGDLSTDLKGI</sequence>
<evidence type="ECO:0000259" key="1">
    <source>
        <dbReference type="Pfam" id="PF07978"/>
    </source>
</evidence>
<dbReference type="AlphaFoldDB" id="A0A540VXH1"/>
<evidence type="ECO:0000313" key="2">
    <source>
        <dbReference type="EMBL" id="TQF01427.1"/>
    </source>
</evidence>
<gene>
    <name evidence="2" type="ORF">E6W39_03180</name>
</gene>
<dbReference type="RefSeq" id="WP_141632159.1">
    <property type="nucleotide sequence ID" value="NZ_VIGB01000003.1"/>
</dbReference>
<proteinExistence type="predicted"/>
<organism evidence="2 3">
    <name type="scientific">Kitasatospora acidiphila</name>
    <dbReference type="NCBI Taxonomy" id="2567942"/>
    <lineage>
        <taxon>Bacteria</taxon>
        <taxon>Bacillati</taxon>
        <taxon>Actinomycetota</taxon>
        <taxon>Actinomycetes</taxon>
        <taxon>Kitasatosporales</taxon>
        <taxon>Streptomycetaceae</taxon>
        <taxon>Kitasatospora</taxon>
    </lineage>
</organism>
<dbReference type="EMBL" id="VIGB01000003">
    <property type="protein sequence ID" value="TQF01427.1"/>
    <property type="molecule type" value="Genomic_DNA"/>
</dbReference>
<reference evidence="2 3" key="1">
    <citation type="submission" date="2019-06" db="EMBL/GenBank/DDBJ databases">
        <title>Description of Kitasatospora acidophila sp. nov. isolated from pine grove soil, and reclassification of Streptomyces novaecaesareae to Kitasatospora novaeceasareae comb. nov.</title>
        <authorList>
            <person name="Kim M.J."/>
        </authorList>
    </citation>
    <scope>NUCLEOTIDE SEQUENCE [LARGE SCALE GENOMIC DNA]</scope>
    <source>
        <strain evidence="2 3">MMS16-CNU292</strain>
    </source>
</reference>
<dbReference type="InterPro" id="IPR012577">
    <property type="entry name" value="NIPSNAP"/>
</dbReference>